<evidence type="ECO:0000259" key="9">
    <source>
        <dbReference type="PROSITE" id="PS50893"/>
    </source>
</evidence>
<feature type="transmembrane region" description="Helical" evidence="8">
    <location>
        <begin position="29"/>
        <end position="52"/>
    </location>
</feature>
<dbReference type="InterPro" id="IPR036640">
    <property type="entry name" value="ABC1_TM_sf"/>
</dbReference>
<dbReference type="Gene3D" id="1.20.1560.10">
    <property type="entry name" value="ABC transporter type 1, transmembrane domain"/>
    <property type="match status" value="1"/>
</dbReference>
<proteinExistence type="inferred from homology"/>
<evidence type="ECO:0000256" key="2">
    <source>
        <dbReference type="ARBA" id="ARBA00005417"/>
    </source>
</evidence>
<dbReference type="InterPro" id="IPR003593">
    <property type="entry name" value="AAA+_ATPase"/>
</dbReference>
<evidence type="ECO:0000256" key="4">
    <source>
        <dbReference type="ARBA" id="ARBA00022741"/>
    </source>
</evidence>
<gene>
    <name evidence="11" type="ORF">J2S76_000460</name>
</gene>
<protein>
    <submittedName>
        <fullName evidence="11">PrtD family type I secretion system ABC transporter</fullName>
    </submittedName>
</protein>
<dbReference type="PANTHER" id="PTHR24221:SF248">
    <property type="entry name" value="ABC TRANSPORTER TRANSMEMBRANE REGION"/>
    <property type="match status" value="1"/>
</dbReference>
<dbReference type="InterPro" id="IPR017871">
    <property type="entry name" value="ABC_transporter-like_CS"/>
</dbReference>
<sequence>MTARPAESGSPRRRLGSVVGALLDGSQHALIGVGVFSGVINLLMLTGPLFMLQVYDRVLVSRSLPTLWLLGLITTALYIAFAMIDYARGRVLARVGDRLEAQFSGPAFRSEIADAFAGHATAGRPTADLATARRFLSGPAPLALLDLPWVPLYLVVLGLLHWSLGLIGLLGVAVVVSLAVLNNQLTQAPMALAAGEAAQASMMLEAARRSSEAVTALGMRPQVAGLWGGTLARARATERDGGDAAARIAAVSRGFRLFLQSATLAIGAVLVIEQAATGGIMIASSIMLGRALAPIDQIVAQWKAMAGARAALERLERRLAHEADAGPKMDLPTPTGHLCLANVIAAPPGLRRPVLDGIGFRLEPGEGLGILGPSASGKSTLARIIVGLWRPMSGSVRLDGATLDQWDADRLGRHIGYLPQDVELIGGTVRDAISRHQPGAKDETIIRAAQAAAAHAMILALPDGYMTRLGPGGAALSGGQRQRIALARALYGDPCLIVLDEPNASLDQEGDAALTAALLVARKRGAAVIVITHRASGLAACDRALVLKDGRIAALGPKEAVLRDLMKPPAEAAARAAVATETAS</sequence>
<name>A0ABU0DCC4_9HYPH</name>
<dbReference type="InterPro" id="IPR039421">
    <property type="entry name" value="Type_1_exporter"/>
</dbReference>
<keyword evidence="4" id="KW-0547">Nucleotide-binding</keyword>
<evidence type="ECO:0000256" key="6">
    <source>
        <dbReference type="ARBA" id="ARBA00022989"/>
    </source>
</evidence>
<feature type="transmembrane region" description="Helical" evidence="8">
    <location>
        <begin position="262"/>
        <end position="288"/>
    </location>
</feature>
<dbReference type="PANTHER" id="PTHR24221">
    <property type="entry name" value="ATP-BINDING CASSETTE SUB-FAMILY B"/>
    <property type="match status" value="1"/>
</dbReference>
<dbReference type="InterPro" id="IPR027417">
    <property type="entry name" value="P-loop_NTPase"/>
</dbReference>
<evidence type="ECO:0000256" key="5">
    <source>
        <dbReference type="ARBA" id="ARBA00022840"/>
    </source>
</evidence>
<dbReference type="Proteomes" id="UP001238467">
    <property type="component" value="Unassembled WGS sequence"/>
</dbReference>
<feature type="transmembrane region" description="Helical" evidence="8">
    <location>
        <begin position="64"/>
        <end position="84"/>
    </location>
</feature>
<keyword evidence="3 8" id="KW-0812">Transmembrane</keyword>
<evidence type="ECO:0000313" key="11">
    <source>
        <dbReference type="EMBL" id="MDQ0346059.1"/>
    </source>
</evidence>
<evidence type="ECO:0000256" key="1">
    <source>
        <dbReference type="ARBA" id="ARBA00004651"/>
    </source>
</evidence>
<dbReference type="RefSeq" id="WP_307057141.1">
    <property type="nucleotide sequence ID" value="NZ_JAUSUH010000001.1"/>
</dbReference>
<organism evidence="11 12">
    <name type="scientific">Ancylobacter vacuolatus</name>
    <dbReference type="NCBI Taxonomy" id="223389"/>
    <lineage>
        <taxon>Bacteria</taxon>
        <taxon>Pseudomonadati</taxon>
        <taxon>Pseudomonadota</taxon>
        <taxon>Alphaproteobacteria</taxon>
        <taxon>Hyphomicrobiales</taxon>
        <taxon>Xanthobacteraceae</taxon>
        <taxon>Ancylobacter</taxon>
    </lineage>
</organism>
<dbReference type="InterPro" id="IPR010128">
    <property type="entry name" value="ATPase_T1SS_PrtD-like"/>
</dbReference>
<keyword evidence="12" id="KW-1185">Reference proteome</keyword>
<dbReference type="SUPFAM" id="SSF90123">
    <property type="entry name" value="ABC transporter transmembrane region"/>
    <property type="match status" value="1"/>
</dbReference>
<dbReference type="PROSITE" id="PS50929">
    <property type="entry name" value="ABC_TM1F"/>
    <property type="match status" value="1"/>
</dbReference>
<evidence type="ECO:0000256" key="7">
    <source>
        <dbReference type="ARBA" id="ARBA00023136"/>
    </source>
</evidence>
<dbReference type="Gene3D" id="3.40.50.300">
    <property type="entry name" value="P-loop containing nucleotide triphosphate hydrolases"/>
    <property type="match status" value="1"/>
</dbReference>
<evidence type="ECO:0000256" key="3">
    <source>
        <dbReference type="ARBA" id="ARBA00022692"/>
    </source>
</evidence>
<dbReference type="NCBIfam" id="TIGR01842">
    <property type="entry name" value="type_I_sec_PrtD"/>
    <property type="match status" value="1"/>
</dbReference>
<dbReference type="PROSITE" id="PS50893">
    <property type="entry name" value="ABC_TRANSPORTER_2"/>
    <property type="match status" value="1"/>
</dbReference>
<evidence type="ECO:0000313" key="12">
    <source>
        <dbReference type="Proteomes" id="UP001238467"/>
    </source>
</evidence>
<comment type="caution">
    <text evidence="11">The sequence shown here is derived from an EMBL/GenBank/DDBJ whole genome shotgun (WGS) entry which is preliminary data.</text>
</comment>
<evidence type="ECO:0000256" key="8">
    <source>
        <dbReference type="SAM" id="Phobius"/>
    </source>
</evidence>
<dbReference type="InterPro" id="IPR011527">
    <property type="entry name" value="ABC1_TM_dom"/>
</dbReference>
<keyword evidence="5" id="KW-0067">ATP-binding</keyword>
<accession>A0ABU0DCC4</accession>
<dbReference type="EMBL" id="JAUSUH010000001">
    <property type="protein sequence ID" value="MDQ0346059.1"/>
    <property type="molecule type" value="Genomic_DNA"/>
</dbReference>
<keyword evidence="7 8" id="KW-0472">Membrane</keyword>
<keyword evidence="6 8" id="KW-1133">Transmembrane helix</keyword>
<dbReference type="SMART" id="SM00382">
    <property type="entry name" value="AAA"/>
    <property type="match status" value="1"/>
</dbReference>
<feature type="transmembrane region" description="Helical" evidence="8">
    <location>
        <begin position="152"/>
        <end position="181"/>
    </location>
</feature>
<comment type="subcellular location">
    <subcellularLocation>
        <location evidence="1">Cell membrane</location>
        <topology evidence="1">Multi-pass membrane protein</topology>
    </subcellularLocation>
</comment>
<dbReference type="Pfam" id="PF00005">
    <property type="entry name" value="ABC_tran"/>
    <property type="match status" value="1"/>
</dbReference>
<feature type="domain" description="ABC transmembrane type-1" evidence="10">
    <location>
        <begin position="31"/>
        <end position="307"/>
    </location>
</feature>
<comment type="similarity">
    <text evidence="2">Belongs to the ABC transporter superfamily.</text>
</comment>
<dbReference type="PROSITE" id="PS00211">
    <property type="entry name" value="ABC_TRANSPORTER_1"/>
    <property type="match status" value="1"/>
</dbReference>
<feature type="domain" description="ABC transporter" evidence="9">
    <location>
        <begin position="338"/>
        <end position="574"/>
    </location>
</feature>
<dbReference type="InterPro" id="IPR003439">
    <property type="entry name" value="ABC_transporter-like_ATP-bd"/>
</dbReference>
<dbReference type="SUPFAM" id="SSF52540">
    <property type="entry name" value="P-loop containing nucleoside triphosphate hydrolases"/>
    <property type="match status" value="1"/>
</dbReference>
<reference evidence="11 12" key="1">
    <citation type="submission" date="2023-07" db="EMBL/GenBank/DDBJ databases">
        <title>Genomic Encyclopedia of Type Strains, Phase IV (KMG-IV): sequencing the most valuable type-strain genomes for metagenomic binning, comparative biology and taxonomic classification.</title>
        <authorList>
            <person name="Goeker M."/>
        </authorList>
    </citation>
    <scope>NUCLEOTIDE SEQUENCE [LARGE SCALE GENOMIC DNA]</scope>
    <source>
        <strain evidence="11 12">DSM 1277</strain>
    </source>
</reference>
<evidence type="ECO:0000259" key="10">
    <source>
        <dbReference type="PROSITE" id="PS50929"/>
    </source>
</evidence>